<proteinExistence type="predicted"/>
<keyword evidence="3" id="KW-1185">Reference proteome</keyword>
<feature type="compositionally biased region" description="Basic and acidic residues" evidence="1">
    <location>
        <begin position="261"/>
        <end position="271"/>
    </location>
</feature>
<feature type="compositionally biased region" description="Low complexity" evidence="1">
    <location>
        <begin position="275"/>
        <end position="287"/>
    </location>
</feature>
<dbReference type="AlphaFoldDB" id="A0AAF0DHG9"/>
<feature type="compositionally biased region" description="Polar residues" evidence="1">
    <location>
        <begin position="245"/>
        <end position="254"/>
    </location>
</feature>
<dbReference type="EMBL" id="CP120628">
    <property type="protein sequence ID" value="WEW58294.1"/>
    <property type="molecule type" value="Genomic_DNA"/>
</dbReference>
<feature type="compositionally biased region" description="Basic and acidic residues" evidence="1">
    <location>
        <begin position="206"/>
        <end position="230"/>
    </location>
</feature>
<evidence type="ECO:0000313" key="2">
    <source>
        <dbReference type="EMBL" id="WEW58294.1"/>
    </source>
</evidence>
<name>A0AAF0DHG9_9EURO</name>
<protein>
    <submittedName>
        <fullName evidence="2">Uncharacterized protein</fullName>
    </submittedName>
</protein>
<organism evidence="2 3">
    <name type="scientific">Emydomyces testavorans</name>
    <dbReference type="NCBI Taxonomy" id="2070801"/>
    <lineage>
        <taxon>Eukaryota</taxon>
        <taxon>Fungi</taxon>
        <taxon>Dikarya</taxon>
        <taxon>Ascomycota</taxon>
        <taxon>Pezizomycotina</taxon>
        <taxon>Eurotiomycetes</taxon>
        <taxon>Eurotiomycetidae</taxon>
        <taxon>Onygenales</taxon>
        <taxon>Nannizziopsiaceae</taxon>
        <taxon>Emydomyces</taxon>
    </lineage>
</organism>
<sequence length="287" mass="32266">MASALRSTVTKRQVHITMVPAPRNIAQSRTVLKSLQQFGEVATFWNLKYDYRPKAQNTGRGALAIFETTHAATNAVNASPLAVPIPESCISPDEPFPTASTSESEHTSSKPTITCTINFSEHDPNVSIRQNPYHRQFHLSKTWFEVQDLIRSKGPRGVPLVQYADCFTRRKGQVPMRIRDMWLRESEKNGAMSLMTLWRRGLEREQEEKAEEEKRKQDAKDLKGAEEVRTDGGAVEANQGKEQNESVLNASQVDAGTAIRTEQDLEMKENETVAQGEQQGQQRQVEG</sequence>
<gene>
    <name evidence="2" type="ORF">PRK78_003762</name>
</gene>
<evidence type="ECO:0000313" key="3">
    <source>
        <dbReference type="Proteomes" id="UP001219355"/>
    </source>
</evidence>
<evidence type="ECO:0000256" key="1">
    <source>
        <dbReference type="SAM" id="MobiDB-lite"/>
    </source>
</evidence>
<feature type="region of interest" description="Disordered" evidence="1">
    <location>
        <begin position="92"/>
        <end position="111"/>
    </location>
</feature>
<reference evidence="2" key="1">
    <citation type="submission" date="2023-03" db="EMBL/GenBank/DDBJ databases">
        <title>Emydomyces testavorans Genome Sequence.</title>
        <authorList>
            <person name="Hoyer L."/>
        </authorList>
    </citation>
    <scope>NUCLEOTIDE SEQUENCE</scope>
    <source>
        <strain evidence="2">16-2883</strain>
    </source>
</reference>
<accession>A0AAF0DHG9</accession>
<dbReference type="Proteomes" id="UP001219355">
    <property type="component" value="Chromosome 2"/>
</dbReference>
<feature type="region of interest" description="Disordered" evidence="1">
    <location>
        <begin position="206"/>
        <end position="287"/>
    </location>
</feature>